<proteinExistence type="predicted"/>
<feature type="region of interest" description="Disordered" evidence="2">
    <location>
        <begin position="316"/>
        <end position="358"/>
    </location>
</feature>
<evidence type="ECO:0000256" key="1">
    <source>
        <dbReference type="SAM" id="Coils"/>
    </source>
</evidence>
<feature type="coiled-coil region" evidence="1">
    <location>
        <begin position="7"/>
        <end position="183"/>
    </location>
</feature>
<gene>
    <name evidence="3" type="ORF">GBAR_LOCUS10677</name>
</gene>
<name>A0AA35WKY4_GEOBA</name>
<dbReference type="Gene3D" id="1.20.5.990">
    <property type="entry name" value="Nemo cc2-lz domain - 1d5 darpin complex"/>
    <property type="match status" value="1"/>
</dbReference>
<accession>A0AA35WKY4</accession>
<keyword evidence="4" id="KW-1185">Reference proteome</keyword>
<sequence>MSRHNVHESQQRELAQLRAQNQELMHINDEWDKEYREQREAFRRYQADAQAAQTENHTAIARLKNNLATVEEERDRLEDELGRYQRELHALRERLAVSESMRMCGGGGEVVKLEEELSLLRQQVKAYEEDFEAEKREKERLRDEKHSAAVRYEAEKTSLQLQLDRCQADLAHFTAEANRLAQQLKLKNQYEEDRYREHLENKGFVSRSPGSGLPPLDPYVEIDQKNILLPPHRAASNGLASRSRNTVQNGTLHNGHPQLVTNFAKLSVGNEYVVPTARLSNGGWLPPVHSNGPRRQGANVCRLVARGVEKDVVSIKNNSDGLSSSDSSSSVDDSDGLEECVPDLSPPPPPLASKGRHACPHCARRFQDKKTFQQHRDKCLA</sequence>
<reference evidence="3" key="1">
    <citation type="submission" date="2023-03" db="EMBL/GenBank/DDBJ databases">
        <authorList>
            <person name="Steffen K."/>
            <person name="Cardenas P."/>
        </authorList>
    </citation>
    <scope>NUCLEOTIDE SEQUENCE</scope>
</reference>
<organism evidence="3 4">
    <name type="scientific">Geodia barretti</name>
    <name type="common">Barrett's horny sponge</name>
    <dbReference type="NCBI Taxonomy" id="519541"/>
    <lineage>
        <taxon>Eukaryota</taxon>
        <taxon>Metazoa</taxon>
        <taxon>Porifera</taxon>
        <taxon>Demospongiae</taxon>
        <taxon>Heteroscleromorpha</taxon>
        <taxon>Tetractinellida</taxon>
        <taxon>Astrophorina</taxon>
        <taxon>Geodiidae</taxon>
        <taxon>Geodia</taxon>
    </lineage>
</organism>
<dbReference type="Proteomes" id="UP001174909">
    <property type="component" value="Unassembled WGS sequence"/>
</dbReference>
<evidence type="ECO:0000256" key="2">
    <source>
        <dbReference type="SAM" id="MobiDB-lite"/>
    </source>
</evidence>
<feature type="compositionally biased region" description="Low complexity" evidence="2">
    <location>
        <begin position="319"/>
        <end position="331"/>
    </location>
</feature>
<feature type="compositionally biased region" description="Acidic residues" evidence="2">
    <location>
        <begin position="332"/>
        <end position="341"/>
    </location>
</feature>
<protein>
    <submittedName>
        <fullName evidence="3">Uncharacterized protein</fullName>
    </submittedName>
</protein>
<evidence type="ECO:0000313" key="3">
    <source>
        <dbReference type="EMBL" id="CAI8017622.1"/>
    </source>
</evidence>
<dbReference type="EMBL" id="CASHTH010001645">
    <property type="protein sequence ID" value="CAI8017622.1"/>
    <property type="molecule type" value="Genomic_DNA"/>
</dbReference>
<comment type="caution">
    <text evidence="3">The sequence shown here is derived from an EMBL/GenBank/DDBJ whole genome shotgun (WGS) entry which is preliminary data.</text>
</comment>
<keyword evidence="1" id="KW-0175">Coiled coil</keyword>
<dbReference type="AlphaFoldDB" id="A0AA35WKY4"/>
<evidence type="ECO:0000313" key="4">
    <source>
        <dbReference type="Proteomes" id="UP001174909"/>
    </source>
</evidence>